<keyword evidence="5 7" id="KW-1133">Transmembrane helix</keyword>
<evidence type="ECO:0000256" key="4">
    <source>
        <dbReference type="ARBA" id="ARBA00022692"/>
    </source>
</evidence>
<dbReference type="InterPro" id="IPR052518">
    <property type="entry name" value="CHR_Transporter"/>
</dbReference>
<keyword evidence="9" id="KW-1185">Reference proteome</keyword>
<accession>A0A564TEQ7</accession>
<keyword evidence="3" id="KW-1003">Cell membrane</keyword>
<feature type="transmembrane region" description="Helical" evidence="7">
    <location>
        <begin position="20"/>
        <end position="39"/>
    </location>
</feature>
<evidence type="ECO:0000313" key="8">
    <source>
        <dbReference type="EMBL" id="VUW96148.1"/>
    </source>
</evidence>
<organism evidence="8 9">
    <name type="scientific">Faecalibacterium prausnitzii</name>
    <dbReference type="NCBI Taxonomy" id="853"/>
    <lineage>
        <taxon>Bacteria</taxon>
        <taxon>Bacillati</taxon>
        <taxon>Bacillota</taxon>
        <taxon>Clostridia</taxon>
        <taxon>Eubacteriales</taxon>
        <taxon>Oscillospiraceae</taxon>
        <taxon>Faecalibacterium</taxon>
    </lineage>
</organism>
<keyword evidence="4 7" id="KW-0812">Transmembrane</keyword>
<dbReference type="Pfam" id="PF02417">
    <property type="entry name" value="Chromate_transp"/>
    <property type="match status" value="1"/>
</dbReference>
<dbReference type="GO" id="GO:0015109">
    <property type="term" value="F:chromate transmembrane transporter activity"/>
    <property type="evidence" value="ECO:0007669"/>
    <property type="project" value="InterPro"/>
</dbReference>
<proteinExistence type="inferred from homology"/>
<dbReference type="Proteomes" id="UP000406184">
    <property type="component" value="Unassembled WGS sequence"/>
</dbReference>
<dbReference type="PANTHER" id="PTHR43663">
    <property type="entry name" value="CHROMATE TRANSPORT PROTEIN-RELATED"/>
    <property type="match status" value="1"/>
</dbReference>
<reference evidence="8 9" key="1">
    <citation type="submission" date="2019-07" db="EMBL/GenBank/DDBJ databases">
        <authorList>
            <person name="Hibberd C M."/>
            <person name="Gehrig L. J."/>
            <person name="Chang H.-W."/>
            <person name="Venkatesh S."/>
        </authorList>
    </citation>
    <scope>NUCLEOTIDE SEQUENCE [LARGE SCALE GENOMIC DNA]</scope>
    <source>
        <strain evidence="8">Faecalibacterium_prausnitzii_JG_BgPS064</strain>
    </source>
</reference>
<dbReference type="EMBL" id="CABHMY010000066">
    <property type="protein sequence ID" value="VUW96148.1"/>
    <property type="molecule type" value="Genomic_DNA"/>
</dbReference>
<comment type="similarity">
    <text evidence="2">Belongs to the chromate ion transporter (CHR) (TC 2.A.51) family.</text>
</comment>
<dbReference type="InterPro" id="IPR003370">
    <property type="entry name" value="Chromate_transpt"/>
</dbReference>
<sequence length="195" mass="21104">MVKNKTSSARSSRLWKLFLSTLYISSFTFGGGFVIVTFMKKKFVDELHWIDEQEMLDMTALAQSSPGAIAVNAAILVGWQVEGLVGMTVAVLGTIIPPMIILSVISVFYNAFAANHYIALLLKGMQAGVAAVILDVVFDLGGKVLKTRSWVYIALMAAAFVANTVFDVNVVVVILAAAAFGVVRTLNQWKKRGAK</sequence>
<protein>
    <submittedName>
        <fullName evidence="8">Putative chromate transport protein</fullName>
    </submittedName>
</protein>
<evidence type="ECO:0000256" key="5">
    <source>
        <dbReference type="ARBA" id="ARBA00022989"/>
    </source>
</evidence>
<feature type="transmembrane region" description="Helical" evidence="7">
    <location>
        <begin position="120"/>
        <end position="138"/>
    </location>
</feature>
<evidence type="ECO:0000256" key="3">
    <source>
        <dbReference type="ARBA" id="ARBA00022475"/>
    </source>
</evidence>
<evidence type="ECO:0000256" key="1">
    <source>
        <dbReference type="ARBA" id="ARBA00004651"/>
    </source>
</evidence>
<comment type="subcellular location">
    <subcellularLocation>
        <location evidence="1">Cell membrane</location>
        <topology evidence="1">Multi-pass membrane protein</topology>
    </subcellularLocation>
</comment>
<gene>
    <name evidence="8" type="primary">srpC_2</name>
    <name evidence="8" type="ORF">FPPS064S07_02270</name>
</gene>
<evidence type="ECO:0000256" key="6">
    <source>
        <dbReference type="ARBA" id="ARBA00023136"/>
    </source>
</evidence>
<name>A0A564TEQ7_9FIRM</name>
<evidence type="ECO:0000313" key="9">
    <source>
        <dbReference type="Proteomes" id="UP000406184"/>
    </source>
</evidence>
<evidence type="ECO:0000256" key="2">
    <source>
        <dbReference type="ARBA" id="ARBA00005262"/>
    </source>
</evidence>
<keyword evidence="6 7" id="KW-0472">Membrane</keyword>
<feature type="transmembrane region" description="Helical" evidence="7">
    <location>
        <begin position="85"/>
        <end position="108"/>
    </location>
</feature>
<dbReference type="AlphaFoldDB" id="A0A564TEQ7"/>
<dbReference type="RefSeq" id="WP_158398062.1">
    <property type="nucleotide sequence ID" value="NZ_CABHMY010000066.1"/>
</dbReference>
<evidence type="ECO:0000256" key="7">
    <source>
        <dbReference type="SAM" id="Phobius"/>
    </source>
</evidence>
<feature type="transmembrane region" description="Helical" evidence="7">
    <location>
        <begin position="150"/>
        <end position="183"/>
    </location>
</feature>
<dbReference type="PANTHER" id="PTHR43663:SF1">
    <property type="entry name" value="CHROMATE TRANSPORTER"/>
    <property type="match status" value="1"/>
</dbReference>
<dbReference type="GO" id="GO:0005886">
    <property type="term" value="C:plasma membrane"/>
    <property type="evidence" value="ECO:0007669"/>
    <property type="project" value="UniProtKB-SubCell"/>
</dbReference>